<feature type="region of interest" description="Disordered" evidence="2">
    <location>
        <begin position="477"/>
        <end position="507"/>
    </location>
</feature>
<feature type="compositionally biased region" description="Basic and acidic residues" evidence="2">
    <location>
        <begin position="925"/>
        <end position="952"/>
    </location>
</feature>
<name>A0A9P8NUX7_9ASCO</name>
<dbReference type="Proteomes" id="UP000769157">
    <property type="component" value="Unassembled WGS sequence"/>
</dbReference>
<dbReference type="PANTHER" id="PTHR28190">
    <property type="entry name" value="NUCLEAR MIGRATION PROTEIN NUM1"/>
    <property type="match status" value="1"/>
</dbReference>
<protein>
    <recommendedName>
        <fullName evidence="3">PH domain-containing protein</fullName>
    </recommendedName>
</protein>
<dbReference type="GO" id="GO:0005739">
    <property type="term" value="C:mitochondrion"/>
    <property type="evidence" value="ECO:0007669"/>
    <property type="project" value="TreeGrafter"/>
</dbReference>
<comment type="caution">
    <text evidence="4">The sequence shown here is derived from an EMBL/GenBank/DDBJ whole genome shotgun (WGS) entry which is preliminary data.</text>
</comment>
<feature type="compositionally biased region" description="Basic and acidic residues" evidence="2">
    <location>
        <begin position="51"/>
        <end position="64"/>
    </location>
</feature>
<dbReference type="PANTHER" id="PTHR28190:SF1">
    <property type="entry name" value="NUCLEAR MIGRATION PROTEIN NUM1"/>
    <property type="match status" value="1"/>
</dbReference>
<feature type="compositionally biased region" description="Polar residues" evidence="2">
    <location>
        <begin position="477"/>
        <end position="486"/>
    </location>
</feature>
<keyword evidence="1" id="KW-0175">Coiled coil</keyword>
<feature type="region of interest" description="Disordered" evidence="2">
    <location>
        <begin position="1"/>
        <end position="64"/>
    </location>
</feature>
<feature type="coiled-coil region" evidence="1">
    <location>
        <begin position="404"/>
        <end position="449"/>
    </location>
</feature>
<gene>
    <name evidence="4" type="ORF">OGAPHI_007370</name>
</gene>
<feature type="domain" description="PH" evidence="3">
    <location>
        <begin position="1273"/>
        <end position="1375"/>
    </location>
</feature>
<feature type="region of interest" description="Disordered" evidence="2">
    <location>
        <begin position="924"/>
        <end position="952"/>
    </location>
</feature>
<dbReference type="EMBL" id="JAEUBE010000511">
    <property type="protein sequence ID" value="KAH3660165.1"/>
    <property type="molecule type" value="Genomic_DNA"/>
</dbReference>
<dbReference type="CDD" id="cd13365">
    <property type="entry name" value="PH_PLC_plant-like"/>
    <property type="match status" value="1"/>
</dbReference>
<dbReference type="InterPro" id="IPR053005">
    <property type="entry name" value="Nuclear_Pos-Cytoskel_Interact"/>
</dbReference>
<dbReference type="GO" id="GO:0005938">
    <property type="term" value="C:cell cortex"/>
    <property type="evidence" value="ECO:0007669"/>
    <property type="project" value="InterPro"/>
</dbReference>
<evidence type="ECO:0000259" key="3">
    <source>
        <dbReference type="PROSITE" id="PS50003"/>
    </source>
</evidence>
<dbReference type="InterPro" id="IPR024774">
    <property type="entry name" value="PH_dom-Mcp5-type"/>
</dbReference>
<dbReference type="SUPFAM" id="SSF50729">
    <property type="entry name" value="PH domain-like"/>
    <property type="match status" value="1"/>
</dbReference>
<dbReference type="RefSeq" id="XP_046057876.1">
    <property type="nucleotide sequence ID" value="XM_046208758.1"/>
</dbReference>
<dbReference type="GO" id="GO:0000226">
    <property type="term" value="P:microtubule cytoskeleton organization"/>
    <property type="evidence" value="ECO:0007669"/>
    <property type="project" value="TreeGrafter"/>
</dbReference>
<proteinExistence type="predicted"/>
<evidence type="ECO:0000256" key="1">
    <source>
        <dbReference type="SAM" id="Coils"/>
    </source>
</evidence>
<evidence type="ECO:0000313" key="4">
    <source>
        <dbReference type="EMBL" id="KAH3660165.1"/>
    </source>
</evidence>
<dbReference type="GeneID" id="70239334"/>
<dbReference type="InterPro" id="IPR001849">
    <property type="entry name" value="PH_domain"/>
</dbReference>
<dbReference type="Pfam" id="PF12814">
    <property type="entry name" value="Mcp5_PH"/>
    <property type="match status" value="1"/>
</dbReference>
<dbReference type="PROSITE" id="PS50003">
    <property type="entry name" value="PH_DOMAIN"/>
    <property type="match status" value="1"/>
</dbReference>
<evidence type="ECO:0000256" key="2">
    <source>
        <dbReference type="SAM" id="MobiDB-lite"/>
    </source>
</evidence>
<accession>A0A9P8NUX7</accession>
<reference evidence="4" key="2">
    <citation type="submission" date="2021-01" db="EMBL/GenBank/DDBJ databases">
        <authorList>
            <person name="Schikora-Tamarit M.A."/>
        </authorList>
    </citation>
    <scope>NUCLEOTIDE SEQUENCE</scope>
    <source>
        <strain evidence="4">CBS6075</strain>
    </source>
</reference>
<keyword evidence="5" id="KW-1185">Reference proteome</keyword>
<dbReference type="GO" id="GO:0005543">
    <property type="term" value="F:phospholipid binding"/>
    <property type="evidence" value="ECO:0007669"/>
    <property type="project" value="InterPro"/>
</dbReference>
<organism evidence="4 5">
    <name type="scientific">Ogataea philodendri</name>
    <dbReference type="NCBI Taxonomy" id="1378263"/>
    <lineage>
        <taxon>Eukaryota</taxon>
        <taxon>Fungi</taxon>
        <taxon>Dikarya</taxon>
        <taxon>Ascomycota</taxon>
        <taxon>Saccharomycotina</taxon>
        <taxon>Pichiomycetes</taxon>
        <taxon>Pichiales</taxon>
        <taxon>Pichiaceae</taxon>
        <taxon>Ogataea</taxon>
    </lineage>
</organism>
<evidence type="ECO:0000313" key="5">
    <source>
        <dbReference type="Proteomes" id="UP000769157"/>
    </source>
</evidence>
<feature type="compositionally biased region" description="Basic and acidic residues" evidence="2">
    <location>
        <begin position="18"/>
        <end position="32"/>
    </location>
</feature>
<dbReference type="GO" id="GO:0015631">
    <property type="term" value="F:tubulin binding"/>
    <property type="evidence" value="ECO:0007669"/>
    <property type="project" value="TreeGrafter"/>
</dbReference>
<reference evidence="4" key="1">
    <citation type="journal article" date="2021" name="Open Biol.">
        <title>Shared evolutionary footprints suggest mitochondrial oxidative damage underlies multiple complex I losses in fungi.</title>
        <authorList>
            <person name="Schikora-Tamarit M.A."/>
            <person name="Marcet-Houben M."/>
            <person name="Nosek J."/>
            <person name="Gabaldon T."/>
        </authorList>
    </citation>
    <scope>NUCLEOTIDE SEQUENCE</scope>
    <source>
        <strain evidence="4">CBS6075</strain>
    </source>
</reference>
<dbReference type="GO" id="GO:0032065">
    <property type="term" value="P:maintenance of protein location in cell cortex"/>
    <property type="evidence" value="ECO:0007669"/>
    <property type="project" value="InterPro"/>
</dbReference>
<dbReference type="OrthoDB" id="2149224at2759"/>
<dbReference type="SMART" id="SM00233">
    <property type="entry name" value="PH"/>
    <property type="match status" value="1"/>
</dbReference>
<sequence length="1429" mass="159452">MSKKDTSKGKSSAGELKSQFKDFQQRLGKKSDQSQSSQDPATTRSKVLSKKLGEKEQTSGDKIWELETEIRTLRENAVKYQQLYEKSSKDKASKDSELETLKSQLEAAQENSLINEKQTASKILQLNNTIKELKQRNSELNDENDDLHQKVQNLSTKEPKRVSLPPVNNENLEHDTFDESSFMDPSLSPVRQVHNNSRLESETLASSLQKAQKTISKLKQNLVKTKAERDTLERKLAGDSPKSAVFKTPSKRLSAAESVGWEDYDKSSEIAPKDSEYSNMQVLGEELGNLSDEYDEMETSQIRYLENYASQHGMRLVPALTEKSPNKPIIDVSTGFDIVALPNDKNVHSPIEQLKTKCLEYDLVPVSKKDYEQMVKRSNYEEIDESKLKDSSLKILPLLEYKVLESKADKADSAETELGKLKADLESKSKEHEQNINSLKKSLQAAQTKLDSPDVSYIKELAGKHNLVLLTTAENESIKSLSTPRSSPVKRGADLGSPTKRNGPSVTDGTVEIAASTLRSLQQTVDNPTITFLSNKLTKLGYKALPVNEYEILVAKSSSNGVNVSPRKQKALESAETVESLKKRCADRGLVVLSKSSYESILVSSKRSLTSVELMERVEKSGMVALKKGDYDGLLETIEIFGPQFEETVEKMKRSGPQHINSSVNELRSLADQQSKITTSYESPSVSYLTQKARDAGYHLLNEKEFKAKKVEPTLDDCRKIAKKNDHVLLESKEHEELVSHKEKSSKPSHEYVSKLAAVAGLTVLGAGEAKKLSRPSKSQLTEFAKQQSLVLVDQNEYGKLKSTSDQVAELAPRLKELESKNKQLQSELQSPDTQYLISAAEKSGHVLIPVDQNNKTQKQLEKLDSLVKEVTKLKAEVQEKTEKIKKTQTAGYVKSQASKHSLIAIPVADKQKLEAQLEQVQKQLSDKDNELKSKDKALQDSSRQVKDMKGQLDASKRASISLGAAKSVITKNGLVCLTKSEVDALKAKRESVYEDASEKLETSVVSKADLERRASELGFVVLPWDSKSGDKSATDVDKLKKIAKNLGLETIEPSKLEQLQRPKEAKVDTTKLRELAKNLGVEVVDPKAAPNKSDVQKSASRLGLKLLSSSEIESLKKRPISSQDLANKAAELKLKLVPEDEEPKTDLRQLSKEKGYMLIPESKFIATTVSRTVDESNVVVLPSTYYNKLIRSHGWYKNHKTEIEGLEKHVGGEGDEPSVFSAEVVKTPPAQINLARHATKTSLHTSASLGFSNQEMIAAITQTIIGEYLFKYYRKLGPLSSLSETRHERYFWIHPYSLTLYWSATNPILGDPSENKIRALAISSVESVDDSNPLPPGLFHKSIIVHSTERSIKITCQSQKRHNIWFNSLKYLIERSLDENLNFDAENQYDVSFAVDDRVEHERAAHGHPVMSSKNLTTKGLFNSLMTK</sequence>
<feature type="coiled-coil region" evidence="1">
    <location>
        <begin position="201"/>
        <end position="235"/>
    </location>
</feature>